<keyword evidence="3" id="KW-1185">Reference proteome</keyword>
<dbReference type="Proteomes" id="UP000324897">
    <property type="component" value="Unassembled WGS sequence"/>
</dbReference>
<name>A0A5J9SYA4_9POAL</name>
<protein>
    <submittedName>
        <fullName evidence="2">Uncharacterized protein</fullName>
    </submittedName>
</protein>
<comment type="caution">
    <text evidence="2">The sequence shown here is derived from an EMBL/GenBank/DDBJ whole genome shotgun (WGS) entry which is preliminary data.</text>
</comment>
<feature type="compositionally biased region" description="Basic and acidic residues" evidence="1">
    <location>
        <begin position="149"/>
        <end position="158"/>
    </location>
</feature>
<feature type="region of interest" description="Disordered" evidence="1">
    <location>
        <begin position="1"/>
        <end position="35"/>
    </location>
</feature>
<accession>A0A5J9SYA4</accession>
<evidence type="ECO:0000313" key="3">
    <source>
        <dbReference type="Proteomes" id="UP000324897"/>
    </source>
</evidence>
<evidence type="ECO:0000256" key="1">
    <source>
        <dbReference type="SAM" id="MobiDB-lite"/>
    </source>
</evidence>
<gene>
    <name evidence="2" type="ORF">EJB05_50409</name>
</gene>
<sequence>MSLFEGIKRNITGKSRVSSSHSGSDSSIPSVHGAPPPAIAPVIPPPPVELILRVLEQCEHVIPRSEEERNRIEALVDREFQHSRVFDPQLLHVISLLKDFESALRDTLGQYRMIYHGYSTEIDLTEPRLGLYRSDPVYLLDPRKAEPARHSVAEEPLTRARTRARNQHYNKDLL</sequence>
<evidence type="ECO:0000313" key="2">
    <source>
        <dbReference type="EMBL" id="TVU04026.1"/>
    </source>
</evidence>
<feature type="region of interest" description="Disordered" evidence="1">
    <location>
        <begin position="149"/>
        <end position="174"/>
    </location>
</feature>
<proteinExistence type="predicted"/>
<dbReference type="EMBL" id="RWGY01000111">
    <property type="protein sequence ID" value="TVU04026.1"/>
    <property type="molecule type" value="Genomic_DNA"/>
</dbReference>
<organism evidence="2 3">
    <name type="scientific">Eragrostis curvula</name>
    <name type="common">weeping love grass</name>
    <dbReference type="NCBI Taxonomy" id="38414"/>
    <lineage>
        <taxon>Eukaryota</taxon>
        <taxon>Viridiplantae</taxon>
        <taxon>Streptophyta</taxon>
        <taxon>Embryophyta</taxon>
        <taxon>Tracheophyta</taxon>
        <taxon>Spermatophyta</taxon>
        <taxon>Magnoliopsida</taxon>
        <taxon>Liliopsida</taxon>
        <taxon>Poales</taxon>
        <taxon>Poaceae</taxon>
        <taxon>PACMAD clade</taxon>
        <taxon>Chloridoideae</taxon>
        <taxon>Eragrostideae</taxon>
        <taxon>Eragrostidinae</taxon>
        <taxon>Eragrostis</taxon>
    </lineage>
</organism>
<dbReference type="AlphaFoldDB" id="A0A5J9SYA4"/>
<feature type="non-terminal residue" evidence="2">
    <location>
        <position position="1"/>
    </location>
</feature>
<dbReference type="Gramene" id="TVU04026">
    <property type="protein sequence ID" value="TVU04026"/>
    <property type="gene ID" value="EJB05_50409"/>
</dbReference>
<feature type="compositionally biased region" description="Low complexity" evidence="1">
    <location>
        <begin position="15"/>
        <end position="30"/>
    </location>
</feature>
<reference evidence="2 3" key="1">
    <citation type="journal article" date="2019" name="Sci. Rep.">
        <title>A high-quality genome of Eragrostis curvula grass provides insights into Poaceae evolution and supports new strategies to enhance forage quality.</title>
        <authorList>
            <person name="Carballo J."/>
            <person name="Santos B.A.C.M."/>
            <person name="Zappacosta D."/>
            <person name="Garbus I."/>
            <person name="Selva J.P."/>
            <person name="Gallo C.A."/>
            <person name="Diaz A."/>
            <person name="Albertini E."/>
            <person name="Caccamo M."/>
            <person name="Echenique V."/>
        </authorList>
    </citation>
    <scope>NUCLEOTIDE SEQUENCE [LARGE SCALE GENOMIC DNA]</scope>
    <source>
        <strain evidence="3">cv. Victoria</strain>
        <tissue evidence="2">Leaf</tissue>
    </source>
</reference>